<feature type="region of interest" description="Disordered" evidence="1">
    <location>
        <begin position="1"/>
        <end position="20"/>
    </location>
</feature>
<sequence length="369" mass="41737">MQLPSFVQSRSTGGNAERKGKSARLFQRIAWTLRRTKAATRLCISIHTPPVLSYSLHEREDWATILPEMQAAMKASQDLPNIQALKWDVHLPAHVDYQAVRPEYVPQCQMWQKQLLLAAPNITVLSLGPHVSRAPALGNLPLRHLELVIEKEQPWLVGFLQDLRHVTTLESLTVLSQASQGAVPNLRLRSSLKNLRHIRLQNLLPTQEFSLPEDCLLHLKAHYYSPQWSQGIARHTAVIDLRPFSLSAWPADIWYFSKLQCLMMEMPSMQLTKNINAFLRGTKAFTFDFISRDGEAEAVSASGVVRSACQKNDVQYFDCSATAVSTSEQAVQAYTKHADKLCRSPSPAQLGMARVMFADRREQNVRMRT</sequence>
<evidence type="ECO:0000313" key="3">
    <source>
        <dbReference type="Proteomes" id="UP001497392"/>
    </source>
</evidence>
<dbReference type="Proteomes" id="UP001497392">
    <property type="component" value="Unassembled WGS sequence"/>
</dbReference>
<comment type="caution">
    <text evidence="2">The sequence shown here is derived from an EMBL/GenBank/DDBJ whole genome shotgun (WGS) entry which is preliminary data.</text>
</comment>
<dbReference type="EMBL" id="CAXHTA020000002">
    <property type="protein sequence ID" value="CAL5219750.1"/>
    <property type="molecule type" value="Genomic_DNA"/>
</dbReference>
<reference evidence="2 3" key="1">
    <citation type="submission" date="2024-06" db="EMBL/GenBank/DDBJ databases">
        <authorList>
            <person name="Kraege A."/>
            <person name="Thomma B."/>
        </authorList>
    </citation>
    <scope>NUCLEOTIDE SEQUENCE [LARGE SCALE GENOMIC DNA]</scope>
</reference>
<organism evidence="2 3">
    <name type="scientific">Coccomyxa viridis</name>
    <dbReference type="NCBI Taxonomy" id="1274662"/>
    <lineage>
        <taxon>Eukaryota</taxon>
        <taxon>Viridiplantae</taxon>
        <taxon>Chlorophyta</taxon>
        <taxon>core chlorophytes</taxon>
        <taxon>Trebouxiophyceae</taxon>
        <taxon>Trebouxiophyceae incertae sedis</taxon>
        <taxon>Coccomyxaceae</taxon>
        <taxon>Coccomyxa</taxon>
    </lineage>
</organism>
<evidence type="ECO:0000256" key="1">
    <source>
        <dbReference type="SAM" id="MobiDB-lite"/>
    </source>
</evidence>
<evidence type="ECO:0000313" key="2">
    <source>
        <dbReference type="EMBL" id="CAL5219750.1"/>
    </source>
</evidence>
<accession>A0ABP1FMB9</accession>
<gene>
    <name evidence="2" type="primary">g1650</name>
    <name evidence="2" type="ORF">VP750_LOCUS1409</name>
</gene>
<proteinExistence type="predicted"/>
<protein>
    <submittedName>
        <fullName evidence="2">G1650 protein</fullName>
    </submittedName>
</protein>
<keyword evidence="3" id="KW-1185">Reference proteome</keyword>
<feature type="compositionally biased region" description="Polar residues" evidence="1">
    <location>
        <begin position="1"/>
        <end position="14"/>
    </location>
</feature>
<name>A0ABP1FMB9_9CHLO</name>